<organism evidence="6 7">
    <name type="scientific">Metallumcola ferriviriculae</name>
    <dbReference type="NCBI Taxonomy" id="3039180"/>
    <lineage>
        <taxon>Bacteria</taxon>
        <taxon>Bacillati</taxon>
        <taxon>Bacillota</taxon>
        <taxon>Clostridia</taxon>
        <taxon>Neomoorellales</taxon>
        <taxon>Desulfitibacteraceae</taxon>
        <taxon>Metallumcola</taxon>
    </lineage>
</organism>
<evidence type="ECO:0000256" key="1">
    <source>
        <dbReference type="ARBA" id="ARBA00022475"/>
    </source>
</evidence>
<evidence type="ECO:0000256" key="4">
    <source>
        <dbReference type="ARBA" id="ARBA00023136"/>
    </source>
</evidence>
<keyword evidence="3 5" id="KW-1133">Transmembrane helix</keyword>
<protein>
    <submittedName>
        <fullName evidence="6">Sporulation membrane protein YtaF</fullName>
    </submittedName>
</protein>
<evidence type="ECO:0000256" key="3">
    <source>
        <dbReference type="ARBA" id="ARBA00022989"/>
    </source>
</evidence>
<dbReference type="InterPro" id="IPR014205">
    <property type="entry name" value="Spore_YtaF"/>
</dbReference>
<dbReference type="InterPro" id="IPR003810">
    <property type="entry name" value="Mntp/YtaF"/>
</dbReference>
<evidence type="ECO:0000313" key="7">
    <source>
        <dbReference type="Proteomes" id="UP001329915"/>
    </source>
</evidence>
<keyword evidence="4 5" id="KW-0472">Membrane</keyword>
<dbReference type="Proteomes" id="UP001329915">
    <property type="component" value="Chromosome"/>
</dbReference>
<dbReference type="RefSeq" id="WP_366924530.1">
    <property type="nucleotide sequence ID" value="NZ_CP121694.1"/>
</dbReference>
<dbReference type="Pfam" id="PF02659">
    <property type="entry name" value="Mntp"/>
    <property type="match status" value="1"/>
</dbReference>
<feature type="transmembrane region" description="Helical" evidence="5">
    <location>
        <begin position="161"/>
        <end position="180"/>
    </location>
</feature>
<keyword evidence="2 5" id="KW-0812">Transmembrane</keyword>
<keyword evidence="7" id="KW-1185">Reference proteome</keyword>
<evidence type="ECO:0000313" key="6">
    <source>
        <dbReference type="EMBL" id="WRO21699.1"/>
    </source>
</evidence>
<proteinExistence type="predicted"/>
<dbReference type="NCBIfam" id="TIGR02840">
    <property type="entry name" value="spore_YtaF"/>
    <property type="match status" value="1"/>
</dbReference>
<dbReference type="PANTHER" id="PTHR35529">
    <property type="entry name" value="MANGANESE EFFLUX PUMP MNTP-RELATED"/>
    <property type="match status" value="1"/>
</dbReference>
<keyword evidence="1" id="KW-1003">Cell membrane</keyword>
<evidence type="ECO:0000256" key="2">
    <source>
        <dbReference type="ARBA" id="ARBA00022692"/>
    </source>
</evidence>
<accession>A0AAU0ULR3</accession>
<dbReference type="EMBL" id="CP121694">
    <property type="protein sequence ID" value="WRO21699.1"/>
    <property type="molecule type" value="Genomic_DNA"/>
</dbReference>
<name>A0AAU0ULR3_9FIRM</name>
<feature type="transmembrane region" description="Helical" evidence="5">
    <location>
        <begin position="136"/>
        <end position="155"/>
    </location>
</feature>
<reference evidence="6 7" key="1">
    <citation type="submission" date="2023-04" db="EMBL/GenBank/DDBJ databases">
        <authorList>
            <person name="Hsu D."/>
        </authorList>
    </citation>
    <scope>NUCLEOTIDE SEQUENCE [LARGE SCALE GENOMIC DNA]</scope>
    <source>
        <strain evidence="6 7">MK1</strain>
    </source>
</reference>
<feature type="transmembrane region" description="Helical" evidence="5">
    <location>
        <begin position="192"/>
        <end position="210"/>
    </location>
</feature>
<feature type="transmembrane region" description="Helical" evidence="5">
    <location>
        <begin position="69"/>
        <end position="88"/>
    </location>
</feature>
<dbReference type="KEGG" id="dbc:MFMK1_001510"/>
<feature type="transmembrane region" description="Helical" evidence="5">
    <location>
        <begin position="33"/>
        <end position="57"/>
    </location>
</feature>
<evidence type="ECO:0000256" key="5">
    <source>
        <dbReference type="SAM" id="Phobius"/>
    </source>
</evidence>
<dbReference type="AlphaFoldDB" id="A0AAU0ULR3"/>
<feature type="transmembrane region" description="Helical" evidence="5">
    <location>
        <begin position="6"/>
        <end position="26"/>
    </location>
</feature>
<gene>
    <name evidence="6" type="primary">ytaF</name>
    <name evidence="6" type="ORF">MFMK1_001510</name>
</gene>
<dbReference type="PANTHER" id="PTHR35529:SF2">
    <property type="entry name" value="SPORULATION PROTEIN YTAF-RELATED"/>
    <property type="match status" value="1"/>
</dbReference>
<sequence>MVFLSALIFALAVSMDGFGVGFAYGMRKIKIPLFSLLIICLSSAAAITLSMFFGGLVRNLFNPAFGERFGAGVIVLVGLYLIFQALAAPGNKKISDTQPYKVFRLNLSRLGIVIEVLRQPAKADFDRSGTINSWEAMVLGFALAMDALGAGFGAAVAGFRIWLTPVLVAVCKFLLVSAGVNLGKNASSKRLSGRFVSVLPGLILILIGIAKI</sequence>